<dbReference type="Gene3D" id="1.10.10.10">
    <property type="entry name" value="Winged helix-like DNA-binding domain superfamily/Winged helix DNA-binding domain"/>
    <property type="match status" value="1"/>
</dbReference>
<evidence type="ECO:0000256" key="2">
    <source>
        <dbReference type="ARBA" id="ARBA00022729"/>
    </source>
</evidence>
<dbReference type="CDD" id="cd06170">
    <property type="entry name" value="LuxR_C_like"/>
    <property type="match status" value="1"/>
</dbReference>
<dbReference type="InterPro" id="IPR028081">
    <property type="entry name" value="Leu-bd"/>
</dbReference>
<dbReference type="SUPFAM" id="SSF53822">
    <property type="entry name" value="Periplasmic binding protein-like I"/>
    <property type="match status" value="1"/>
</dbReference>
<dbReference type="InterPro" id="IPR036388">
    <property type="entry name" value="WH-like_DNA-bd_sf"/>
</dbReference>
<feature type="domain" description="HTH luxR-type" evidence="3">
    <location>
        <begin position="86"/>
        <end position="151"/>
    </location>
</feature>
<evidence type="ECO:0000313" key="5">
    <source>
        <dbReference type="Proteomes" id="UP001501576"/>
    </source>
</evidence>
<accession>A0ABN1E6Y0</accession>
<organism evidence="4 5">
    <name type="scientific">Streptomyces mordarskii</name>
    <dbReference type="NCBI Taxonomy" id="1226758"/>
    <lineage>
        <taxon>Bacteria</taxon>
        <taxon>Bacillati</taxon>
        <taxon>Actinomycetota</taxon>
        <taxon>Actinomycetes</taxon>
        <taxon>Kitasatosporales</taxon>
        <taxon>Streptomycetaceae</taxon>
        <taxon>Streptomyces</taxon>
    </lineage>
</organism>
<name>A0ABN1E6Y0_9ACTN</name>
<evidence type="ECO:0000313" key="4">
    <source>
        <dbReference type="EMBL" id="GAA0560415.1"/>
    </source>
</evidence>
<reference evidence="4 5" key="1">
    <citation type="journal article" date="2019" name="Int. J. Syst. Evol. Microbiol.">
        <title>The Global Catalogue of Microorganisms (GCM) 10K type strain sequencing project: providing services to taxonomists for standard genome sequencing and annotation.</title>
        <authorList>
            <consortium name="The Broad Institute Genomics Platform"/>
            <consortium name="The Broad Institute Genome Sequencing Center for Infectious Disease"/>
            <person name="Wu L."/>
            <person name="Ma J."/>
        </authorList>
    </citation>
    <scope>NUCLEOTIDE SEQUENCE [LARGE SCALE GENOMIC DNA]</scope>
    <source>
        <strain evidence="4 5">JCM 5052</strain>
    </source>
</reference>
<dbReference type="InterPro" id="IPR016032">
    <property type="entry name" value="Sig_transdc_resp-reg_C-effctor"/>
</dbReference>
<dbReference type="InterPro" id="IPR051010">
    <property type="entry name" value="BCAA_transport"/>
</dbReference>
<evidence type="ECO:0000256" key="1">
    <source>
        <dbReference type="ARBA" id="ARBA00010062"/>
    </source>
</evidence>
<dbReference type="SMART" id="SM00421">
    <property type="entry name" value="HTH_LUXR"/>
    <property type="match status" value="1"/>
</dbReference>
<dbReference type="PANTHER" id="PTHR30483:SF6">
    <property type="entry name" value="PERIPLASMIC BINDING PROTEIN OF ABC TRANSPORTER FOR NATURAL AMINO ACIDS"/>
    <property type="match status" value="1"/>
</dbReference>
<dbReference type="PANTHER" id="PTHR30483">
    <property type="entry name" value="LEUCINE-SPECIFIC-BINDING PROTEIN"/>
    <property type="match status" value="1"/>
</dbReference>
<dbReference type="Gene3D" id="3.40.50.2300">
    <property type="match status" value="2"/>
</dbReference>
<keyword evidence="5" id="KW-1185">Reference proteome</keyword>
<comment type="caution">
    <text evidence="4">The sequence shown here is derived from an EMBL/GenBank/DDBJ whole genome shotgun (WGS) entry which is preliminary data.</text>
</comment>
<dbReference type="Proteomes" id="UP001501576">
    <property type="component" value="Unassembled WGS sequence"/>
</dbReference>
<dbReference type="InterPro" id="IPR000792">
    <property type="entry name" value="Tscrpt_reg_LuxR_C"/>
</dbReference>
<evidence type="ECO:0000259" key="3">
    <source>
        <dbReference type="PROSITE" id="PS50043"/>
    </source>
</evidence>
<dbReference type="Pfam" id="PF13458">
    <property type="entry name" value="Peripla_BP_6"/>
    <property type="match status" value="1"/>
</dbReference>
<dbReference type="RefSeq" id="WP_210566209.1">
    <property type="nucleotide sequence ID" value="NZ_BAAABZ010000075.1"/>
</dbReference>
<keyword evidence="2" id="KW-0732">Signal</keyword>
<dbReference type="InterPro" id="IPR028082">
    <property type="entry name" value="Peripla_BP_I"/>
</dbReference>
<protein>
    <recommendedName>
        <fullName evidence="3">HTH luxR-type domain-containing protein</fullName>
    </recommendedName>
</protein>
<dbReference type="Pfam" id="PF00196">
    <property type="entry name" value="GerE"/>
    <property type="match status" value="1"/>
</dbReference>
<dbReference type="SUPFAM" id="SSF46894">
    <property type="entry name" value="C-terminal effector domain of the bipartite response regulators"/>
    <property type="match status" value="1"/>
</dbReference>
<proteinExistence type="inferred from homology"/>
<gene>
    <name evidence="4" type="ORF">GCM10010390_73310</name>
</gene>
<dbReference type="PROSITE" id="PS50043">
    <property type="entry name" value="HTH_LUXR_2"/>
    <property type="match status" value="1"/>
</dbReference>
<comment type="similarity">
    <text evidence="1">Belongs to the leucine-binding protein family.</text>
</comment>
<dbReference type="EMBL" id="BAAABZ010000075">
    <property type="protein sequence ID" value="GAA0560415.1"/>
    <property type="molecule type" value="Genomic_DNA"/>
</dbReference>
<dbReference type="PRINTS" id="PR00038">
    <property type="entry name" value="HTHLUXR"/>
</dbReference>
<sequence length="560" mass="59527">MAEQSFPAESSPERRILEMTAAGRRYVSDAGFFAARPHLEEIAQRALARTGCEPVGFLDVHGPALVRITVESTSDLPRTVRLEARPATAPFGLTGRELQVATCMAGGLTTPEIAAALGCSRRTAATHAEHVLGKSGLRSRAAVAAMITSLQAHTLPVPPEDLVLPPALAELLSAPVWAIPARSRPAMQAITVGLVYPTGASAGGSDQRPMRQGAQLALRELEQRGGVAGREVRSMAVEATPEVLPEAVGTLAEAGVDAVLLGNFHGATVPAAAARAGGAGAPVVHSMVAPGLAAAVDRDPHALGHVFQACADETAYLYGFLRTLRTLEDSGAWCPHGRRLALLLRRSTFNEMSAARLTRAVETAGWNLAMVESVDEQHAPWEVIARRLEDTNPAAVFLSILPEQALREFLAATVALRTRTLAYTAWAPTAPGFTERLGSLSQGLVWSTVVGVRETPQATAFAQRYRAAYGGDPGLGAAAVHYDLVRVLAAAWASVDRPWNHRAVQEHLRTVPYRGVAGVYSFSGPGQRGLACPDDTPDPSTAHHHLAYRIRDGRHHLIHD</sequence>